<evidence type="ECO:0000256" key="1">
    <source>
        <dbReference type="SAM" id="Phobius"/>
    </source>
</evidence>
<evidence type="ECO:0000259" key="3">
    <source>
        <dbReference type="Pfam" id="PF23357"/>
    </source>
</evidence>
<protein>
    <submittedName>
        <fullName evidence="4">Gliding motility-associated ABC transporter substrate-binding protein GldG</fullName>
    </submittedName>
</protein>
<proteinExistence type="predicted"/>
<evidence type="ECO:0000313" key="5">
    <source>
        <dbReference type="Proteomes" id="UP001253848"/>
    </source>
</evidence>
<dbReference type="InterPro" id="IPR019196">
    <property type="entry name" value="ABC_transp_unknown"/>
</dbReference>
<reference evidence="4 5" key="1">
    <citation type="submission" date="2023-09" db="EMBL/GenBank/DDBJ databases">
        <authorList>
            <person name="Rey-Velasco X."/>
        </authorList>
    </citation>
    <scope>NUCLEOTIDE SEQUENCE [LARGE SCALE GENOMIC DNA]</scope>
    <source>
        <strain evidence="4 5">F225</strain>
    </source>
</reference>
<dbReference type="Pfam" id="PF09822">
    <property type="entry name" value="ABC_transp_aux"/>
    <property type="match status" value="1"/>
</dbReference>
<dbReference type="RefSeq" id="WP_311501385.1">
    <property type="nucleotide sequence ID" value="NZ_JAVRHN010000023.1"/>
</dbReference>
<keyword evidence="1" id="KW-0812">Transmembrane</keyword>
<comment type="caution">
    <text evidence="4">The sequence shown here is derived from an EMBL/GenBank/DDBJ whole genome shotgun (WGS) entry which is preliminary data.</text>
</comment>
<dbReference type="InterPro" id="IPR019863">
    <property type="entry name" value="Motility-assoc_ABC-rel_GldG"/>
</dbReference>
<dbReference type="NCBIfam" id="TIGR03521">
    <property type="entry name" value="GldG"/>
    <property type="match status" value="1"/>
</dbReference>
<keyword evidence="1" id="KW-1133">Transmembrane helix</keyword>
<organism evidence="4 5">
    <name type="scientific">Autumnicola psychrophila</name>
    <dbReference type="NCBI Taxonomy" id="3075592"/>
    <lineage>
        <taxon>Bacteria</taxon>
        <taxon>Pseudomonadati</taxon>
        <taxon>Bacteroidota</taxon>
        <taxon>Flavobacteriia</taxon>
        <taxon>Flavobacteriales</taxon>
        <taxon>Flavobacteriaceae</taxon>
        <taxon>Autumnicola</taxon>
    </lineage>
</organism>
<keyword evidence="5" id="KW-1185">Reference proteome</keyword>
<dbReference type="InterPro" id="IPR055396">
    <property type="entry name" value="DUF7088"/>
</dbReference>
<sequence>MKKSGTYKSLAILIVGLILLNVLAANFFTRLDLTQDKRYTLSSAAKNIIEDVEEPVIIDVFLQGNFPPEFRRLRNETRQLLEEFRAYNSNIKVNFINPLAEGDDANAIAQEFLQMGMTPARVSVQESGKTSEEIVFPWAIANYGDKTVKIPLLKNTLGATDEDRVTNSVQQLEYAFANGLDKLIYPKEKRIAVMRGNGELPDANIADFLQTLQEYYYIAPFTLDSAAQNPQKTLQNLNEFDLILEAKPTEPYTENEKFVLDQFTMNGGKSICLVESVAMETDSLLNQSGTAYALPRDLNLGDLFFSYGIRINPVLINDLYSAPIILASGSGNNTRFNPYPWFYSPLSSSPNDHPIINNIEAVKFEYANQIDTLANDVEKTILLSSSPRTKVEGTPLQISLEMVSQKPQLSTYTDGEQPLAVLLEGEFTSAYKNRLKPFEIENSMEESTATKMLVISDGDVIKNDLQRGAPLELGFERYTGTTYGNKEFLLNAVNYMLDDNGLIEIRTKEISIPFLDPVRTAEEREKWQVANLVIPLLILAIFAFLFNFFRRRKYIKRA</sequence>
<keyword evidence="1" id="KW-0472">Membrane</keyword>
<feature type="transmembrane region" description="Helical" evidence="1">
    <location>
        <begin position="529"/>
        <end position="549"/>
    </location>
</feature>
<evidence type="ECO:0000259" key="2">
    <source>
        <dbReference type="Pfam" id="PF09822"/>
    </source>
</evidence>
<gene>
    <name evidence="4" type="primary">gldG</name>
    <name evidence="4" type="ORF">RM541_17305</name>
</gene>
<dbReference type="EMBL" id="JAVRHN010000023">
    <property type="protein sequence ID" value="MDT0688122.1"/>
    <property type="molecule type" value="Genomic_DNA"/>
</dbReference>
<accession>A0ABU3DYJ2</accession>
<name>A0ABU3DYJ2_9FLAO</name>
<feature type="domain" description="ABC-type uncharacterised transport system" evidence="2">
    <location>
        <begin position="189"/>
        <end position="492"/>
    </location>
</feature>
<evidence type="ECO:0000313" key="4">
    <source>
        <dbReference type="EMBL" id="MDT0688122.1"/>
    </source>
</evidence>
<dbReference type="Proteomes" id="UP001253848">
    <property type="component" value="Unassembled WGS sequence"/>
</dbReference>
<feature type="domain" description="DUF7088" evidence="3">
    <location>
        <begin position="35"/>
        <end position="141"/>
    </location>
</feature>
<dbReference type="Pfam" id="PF23357">
    <property type="entry name" value="DUF7088"/>
    <property type="match status" value="1"/>
</dbReference>